<dbReference type="InterPro" id="IPR012128">
    <property type="entry name" value="Phycobilisome_asu/bsu"/>
</dbReference>
<evidence type="ECO:0000313" key="6">
    <source>
        <dbReference type="EMBL" id="KAA8495026.1"/>
    </source>
</evidence>
<dbReference type="GO" id="GO:0030089">
    <property type="term" value="C:phycobilisome"/>
    <property type="evidence" value="ECO:0007669"/>
    <property type="project" value="InterPro"/>
</dbReference>
<protein>
    <submittedName>
        <fullName evidence="6">Allophycocyanin alpha chain</fullName>
    </submittedName>
</protein>
<name>A0A5J4YUJ7_PORPP</name>
<dbReference type="OrthoDB" id="227at2759"/>
<dbReference type="InterPro" id="IPR038719">
    <property type="entry name" value="Phycobilisome_asu/bsu_sf"/>
</dbReference>
<evidence type="ECO:0000256" key="2">
    <source>
        <dbReference type="ARBA" id="ARBA00022448"/>
    </source>
</evidence>
<comment type="similarity">
    <text evidence="1">Belongs to the phycobiliprotein family.</text>
</comment>
<dbReference type="Pfam" id="PF00502">
    <property type="entry name" value="Phycobilisome"/>
    <property type="match status" value="1"/>
</dbReference>
<keyword evidence="2" id="KW-0813">Transport</keyword>
<dbReference type="InterPro" id="IPR009050">
    <property type="entry name" value="Globin-like_sf"/>
</dbReference>
<evidence type="ECO:0000256" key="3">
    <source>
        <dbReference type="ARBA" id="ARBA00022982"/>
    </source>
</evidence>
<dbReference type="AlphaFoldDB" id="A0A5J4YUJ7"/>
<proteinExistence type="inferred from homology"/>
<dbReference type="Proteomes" id="UP000324585">
    <property type="component" value="Unassembled WGS sequence"/>
</dbReference>
<evidence type="ECO:0000256" key="4">
    <source>
        <dbReference type="ARBA" id="ARBA00022991"/>
    </source>
</evidence>
<reference evidence="7" key="1">
    <citation type="journal article" date="2019" name="Nat. Commun.">
        <title>Expansion of phycobilisome linker gene families in mesophilic red algae.</title>
        <authorList>
            <person name="Lee J."/>
            <person name="Kim D."/>
            <person name="Bhattacharya D."/>
            <person name="Yoon H.S."/>
        </authorList>
    </citation>
    <scope>NUCLEOTIDE SEQUENCE [LARGE SCALE GENOMIC DNA]</scope>
    <source>
        <strain evidence="7">CCMP 1328</strain>
    </source>
</reference>
<keyword evidence="3" id="KW-0249">Electron transport</keyword>
<comment type="caution">
    <text evidence="6">The sequence shown here is derived from an EMBL/GenBank/DDBJ whole genome shotgun (WGS) entry which is preliminary data.</text>
</comment>
<keyword evidence="7" id="KW-1185">Reference proteome</keyword>
<sequence length="252" mass="27423">MLHFVFTAPSGHAARPALRTQSSRSLCMCAQAQGASSSATGGATSPDGSAARADAVTAGTASALSPRIMELIKQQIAQPIYNTEACGAFAEQAEKEKRFLSLSELAQVRNKNPPGNAEMAAFLEERVDAIVQAARERMLETFPGIDQPGGGLFPAFRAKACWRDFVEFVRVVTYSVALGLEDDFLDPVGLSIMEKLYEEFEVPLDAMVFGVCSLRDVSAEMAKERGFDETEWDLWVKPAFGRLIIALESYIK</sequence>
<dbReference type="Gene3D" id="1.10.490.20">
    <property type="entry name" value="Phycocyanins"/>
    <property type="match status" value="1"/>
</dbReference>
<evidence type="ECO:0000313" key="7">
    <source>
        <dbReference type="Proteomes" id="UP000324585"/>
    </source>
</evidence>
<keyword evidence="4" id="KW-0157">Chromophore</keyword>
<gene>
    <name evidence="6" type="ORF">FVE85_3267</name>
</gene>
<dbReference type="EMBL" id="VRMN01000004">
    <property type="protein sequence ID" value="KAA8495026.1"/>
    <property type="molecule type" value="Genomic_DNA"/>
</dbReference>
<evidence type="ECO:0000256" key="5">
    <source>
        <dbReference type="ARBA" id="ARBA00023307"/>
    </source>
</evidence>
<dbReference type="GO" id="GO:0015979">
    <property type="term" value="P:photosynthesis"/>
    <property type="evidence" value="ECO:0007669"/>
    <property type="project" value="InterPro"/>
</dbReference>
<keyword evidence="5" id="KW-0089">Bile pigment</keyword>
<organism evidence="6 7">
    <name type="scientific">Porphyridium purpureum</name>
    <name type="common">Red alga</name>
    <name type="synonym">Porphyridium cruentum</name>
    <dbReference type="NCBI Taxonomy" id="35688"/>
    <lineage>
        <taxon>Eukaryota</taxon>
        <taxon>Rhodophyta</taxon>
        <taxon>Bangiophyceae</taxon>
        <taxon>Porphyridiales</taxon>
        <taxon>Porphyridiaceae</taxon>
        <taxon>Porphyridium</taxon>
    </lineage>
</organism>
<accession>A0A5J4YUJ7</accession>
<evidence type="ECO:0000256" key="1">
    <source>
        <dbReference type="ARBA" id="ARBA00008182"/>
    </source>
</evidence>
<dbReference type="SUPFAM" id="SSF46458">
    <property type="entry name" value="Globin-like"/>
    <property type="match status" value="1"/>
</dbReference>